<feature type="chain" id="PRO_5044226603" evidence="2">
    <location>
        <begin position="39"/>
        <end position="435"/>
    </location>
</feature>
<dbReference type="PANTHER" id="PTHR46825:SF8">
    <property type="entry name" value="BETA-LACTAMASE-RELATED"/>
    <property type="match status" value="1"/>
</dbReference>
<feature type="signal peptide" evidence="2">
    <location>
        <begin position="1"/>
        <end position="38"/>
    </location>
</feature>
<feature type="region of interest" description="Disordered" evidence="1">
    <location>
        <begin position="416"/>
        <end position="435"/>
    </location>
</feature>
<feature type="domain" description="Beta-lactamase-related" evidence="3">
    <location>
        <begin position="61"/>
        <end position="394"/>
    </location>
</feature>
<evidence type="ECO:0000256" key="2">
    <source>
        <dbReference type="SAM" id="SignalP"/>
    </source>
</evidence>
<protein>
    <submittedName>
        <fullName evidence="4">Peptidase S12</fullName>
    </submittedName>
</protein>
<keyword evidence="2" id="KW-0732">Signal</keyword>
<dbReference type="PROSITE" id="PS51318">
    <property type="entry name" value="TAT"/>
    <property type="match status" value="1"/>
</dbReference>
<accession>A0A1X0M042</accession>
<evidence type="ECO:0000259" key="3">
    <source>
        <dbReference type="Pfam" id="PF00144"/>
    </source>
</evidence>
<accession>A0A2A5JF72</accession>
<dbReference type="SUPFAM" id="SSF56601">
    <property type="entry name" value="beta-lactamase/transpeptidase-like"/>
    <property type="match status" value="1"/>
</dbReference>
<dbReference type="Gene3D" id="3.40.710.10">
    <property type="entry name" value="DD-peptidase/beta-lactamase superfamily"/>
    <property type="match status" value="1"/>
</dbReference>
<evidence type="ECO:0000313" key="5">
    <source>
        <dbReference type="Proteomes" id="UP000230886"/>
    </source>
</evidence>
<dbReference type="PANTHER" id="PTHR46825">
    <property type="entry name" value="D-ALANYL-D-ALANINE-CARBOXYPEPTIDASE/ENDOPEPTIDASE AMPH"/>
    <property type="match status" value="1"/>
</dbReference>
<dbReference type="EMBL" id="NOVD01000003">
    <property type="protein sequence ID" value="PCK28002.1"/>
    <property type="molecule type" value="Genomic_DNA"/>
</dbReference>
<sequence>MDNQDRGSARTSRRQFISVAGLAATAVITLATSSTAGAAGPTAPNPGSRVGDPAEAQAVQRVAETLLNSGVPGLAFAIVKPDEKNRKASVTTTYHYGHADVENGVRVTPRTQFEIASETKTFTAALLAKLISRGEVGLDDLASKYSDGNPLPKGIGGEEITLRQLVTHRSGLSDDPPNLSAGCADPTRSCTDEKAKYTRNMLWKGLQDAGALEFAPGSHWLYSDFGFGLLGTLMADKIIPGQEKPPFAAAVAREITDPLGMMGTVIETKATDLAVPYHLDGTRAPLWNNTGAIAGGGGLVSTAEDMSIWAATTLGYGNNPLKPVLTSMLEQIDTQAPENPAFGMGMAWQLQPPTPNFPQRFAKKNGDSSGSNCITLLVPDSGWSITILANGGNAAMIDPAAVNLMHDLVPRRPIFGSSTGSSSGSDVGFQTGSFG</sequence>
<proteinExistence type="predicted"/>
<feature type="compositionally biased region" description="Low complexity" evidence="1">
    <location>
        <begin position="416"/>
        <end position="425"/>
    </location>
</feature>
<dbReference type="AlphaFoldDB" id="A0A1X0M042"/>
<gene>
    <name evidence="4" type="ORF">CHR55_06045</name>
</gene>
<dbReference type="InterPro" id="IPR012338">
    <property type="entry name" value="Beta-lactam/transpept-like"/>
</dbReference>
<dbReference type="Proteomes" id="UP000230886">
    <property type="component" value="Unassembled WGS sequence"/>
</dbReference>
<dbReference type="InterPro" id="IPR050491">
    <property type="entry name" value="AmpC-like"/>
</dbReference>
<comment type="caution">
    <text evidence="4">The sequence shown here is derived from an EMBL/GenBank/DDBJ whole genome shotgun (WGS) entry which is preliminary data.</text>
</comment>
<dbReference type="InterPro" id="IPR001466">
    <property type="entry name" value="Beta-lactam-related"/>
</dbReference>
<dbReference type="RefSeq" id="WP_083056414.1">
    <property type="nucleotide sequence ID" value="NZ_MUBD01000003.1"/>
</dbReference>
<dbReference type="Pfam" id="PF00144">
    <property type="entry name" value="Beta-lactamase"/>
    <property type="match status" value="1"/>
</dbReference>
<evidence type="ECO:0000313" key="4">
    <source>
        <dbReference type="EMBL" id="PCK28002.1"/>
    </source>
</evidence>
<dbReference type="InterPro" id="IPR006311">
    <property type="entry name" value="TAT_signal"/>
</dbReference>
<reference evidence="4 5" key="1">
    <citation type="submission" date="2017-07" db="EMBL/GenBank/DDBJ databases">
        <title>Draft sequence of Rhodococcus enclensis 23b-28.</title>
        <authorList>
            <person name="Besaury L."/>
            <person name="Sancelme M."/>
            <person name="Amato P."/>
            <person name="Lallement A."/>
            <person name="Delort A.-M."/>
        </authorList>
    </citation>
    <scope>NUCLEOTIDE SEQUENCE [LARGE SCALE GENOMIC DNA]</scope>
    <source>
        <strain evidence="4 5">23b-28</strain>
    </source>
</reference>
<name>A0A1X0M042_RHOSG</name>
<evidence type="ECO:0000256" key="1">
    <source>
        <dbReference type="SAM" id="MobiDB-lite"/>
    </source>
</evidence>
<organism evidence="4 5">
    <name type="scientific">Rhodococcus qingshengii</name>
    <dbReference type="NCBI Taxonomy" id="334542"/>
    <lineage>
        <taxon>Bacteria</taxon>
        <taxon>Bacillati</taxon>
        <taxon>Actinomycetota</taxon>
        <taxon>Actinomycetes</taxon>
        <taxon>Mycobacteriales</taxon>
        <taxon>Nocardiaceae</taxon>
        <taxon>Rhodococcus</taxon>
        <taxon>Rhodococcus erythropolis group</taxon>
    </lineage>
</organism>